<feature type="transmembrane region" description="Helical" evidence="8">
    <location>
        <begin position="55"/>
        <end position="77"/>
    </location>
</feature>
<keyword evidence="3" id="KW-0645">Protease</keyword>
<evidence type="ECO:0000256" key="2">
    <source>
        <dbReference type="ARBA" id="ARBA00022475"/>
    </source>
</evidence>
<evidence type="ECO:0000256" key="4">
    <source>
        <dbReference type="ARBA" id="ARBA00022692"/>
    </source>
</evidence>
<evidence type="ECO:0000256" key="5">
    <source>
        <dbReference type="ARBA" id="ARBA00022801"/>
    </source>
</evidence>
<dbReference type="NCBIfam" id="TIGR04178">
    <property type="entry name" value="exo_archaeo"/>
    <property type="match status" value="1"/>
</dbReference>
<keyword evidence="5" id="KW-0378">Hydrolase</keyword>
<protein>
    <recommendedName>
        <fullName evidence="11">Exosortase/archaeosortase family protein</fullName>
    </recommendedName>
</protein>
<evidence type="ECO:0000256" key="1">
    <source>
        <dbReference type="ARBA" id="ARBA00004651"/>
    </source>
</evidence>
<reference evidence="9 10" key="1">
    <citation type="journal article" date="2021" name="Int. J. Syst. Evol. Microbiol.">
        <title>Reticulibacter mediterranei gen. nov., sp. nov., within the new family Reticulibacteraceae fam. nov., and Ktedonospora formicarum gen. nov., sp. nov., Ktedonobacter robiniae sp. nov., Dictyobacter formicarum sp. nov. and Dictyobacter arantiisoli sp. nov., belonging to the class Ktedonobacteria.</title>
        <authorList>
            <person name="Yabe S."/>
            <person name="Zheng Y."/>
            <person name="Wang C.M."/>
            <person name="Sakai Y."/>
            <person name="Abe K."/>
            <person name="Yokota A."/>
            <person name="Donadio S."/>
            <person name="Cavaletti L."/>
            <person name="Monciardini P."/>
        </authorList>
    </citation>
    <scope>NUCLEOTIDE SEQUENCE [LARGE SCALE GENOMIC DNA]</scope>
    <source>
        <strain evidence="9 10">SOSP1-9</strain>
    </source>
</reference>
<evidence type="ECO:0000313" key="9">
    <source>
        <dbReference type="EMBL" id="GHO85224.1"/>
    </source>
</evidence>
<feature type="transmembrane region" description="Helical" evidence="8">
    <location>
        <begin position="162"/>
        <end position="178"/>
    </location>
</feature>
<keyword evidence="2" id="KW-1003">Cell membrane</keyword>
<dbReference type="Proteomes" id="UP000635565">
    <property type="component" value="Unassembled WGS sequence"/>
</dbReference>
<evidence type="ECO:0000256" key="7">
    <source>
        <dbReference type="ARBA" id="ARBA00023136"/>
    </source>
</evidence>
<evidence type="ECO:0000256" key="8">
    <source>
        <dbReference type="SAM" id="Phobius"/>
    </source>
</evidence>
<evidence type="ECO:0008006" key="11">
    <source>
        <dbReference type="Google" id="ProtNLM"/>
    </source>
</evidence>
<dbReference type="EMBL" id="BNJJ01000008">
    <property type="protein sequence ID" value="GHO85224.1"/>
    <property type="molecule type" value="Genomic_DNA"/>
</dbReference>
<feature type="transmembrane region" description="Helical" evidence="8">
    <location>
        <begin position="89"/>
        <end position="111"/>
    </location>
</feature>
<dbReference type="InterPro" id="IPR026392">
    <property type="entry name" value="Exo/Archaeosortase_dom"/>
</dbReference>
<evidence type="ECO:0000256" key="3">
    <source>
        <dbReference type="ARBA" id="ARBA00022670"/>
    </source>
</evidence>
<accession>A0ABQ3VHQ0</accession>
<keyword evidence="10" id="KW-1185">Reference proteome</keyword>
<keyword evidence="4 8" id="KW-0812">Transmembrane</keyword>
<evidence type="ECO:0000313" key="10">
    <source>
        <dbReference type="Proteomes" id="UP000635565"/>
    </source>
</evidence>
<comment type="caution">
    <text evidence="9">The sequence shown here is derived from an EMBL/GenBank/DDBJ whole genome shotgun (WGS) entry which is preliminary data.</text>
</comment>
<sequence>MNYSKSSTKTFRNLFFVAVIILLILPFWITSQEFFTRIVMSMGWYRSIQAVIVPYELHLISLLLSLFGCSLQIGSTFIQWQTSQGGNEVIYLAWNCVGWQTFILLFITLFSGLSGNHTFLSKMITLGIGIMGTYLINCLRLMLIILVYIWTGRTFGTIFHDYFSNIFTLIWLSFYWWFSYKFVLEEKQKNN</sequence>
<evidence type="ECO:0000256" key="6">
    <source>
        <dbReference type="ARBA" id="ARBA00022989"/>
    </source>
</evidence>
<organism evidence="9 10">
    <name type="scientific">Dictyobacter formicarum</name>
    <dbReference type="NCBI Taxonomy" id="2778368"/>
    <lineage>
        <taxon>Bacteria</taxon>
        <taxon>Bacillati</taxon>
        <taxon>Chloroflexota</taxon>
        <taxon>Ktedonobacteria</taxon>
        <taxon>Ktedonobacterales</taxon>
        <taxon>Dictyobacteraceae</taxon>
        <taxon>Dictyobacter</taxon>
    </lineage>
</organism>
<keyword evidence="7 8" id="KW-0472">Membrane</keyword>
<keyword evidence="6 8" id="KW-1133">Transmembrane helix</keyword>
<comment type="subcellular location">
    <subcellularLocation>
        <location evidence="1">Cell membrane</location>
        <topology evidence="1">Multi-pass membrane protein</topology>
    </subcellularLocation>
</comment>
<feature type="transmembrane region" description="Helical" evidence="8">
    <location>
        <begin position="123"/>
        <end position="150"/>
    </location>
</feature>
<gene>
    <name evidence="9" type="ORF">KSZ_32300</name>
</gene>
<name>A0ABQ3VHQ0_9CHLR</name>
<proteinExistence type="predicted"/>